<keyword evidence="1" id="KW-0812">Transmembrane</keyword>
<evidence type="ECO:0000313" key="3">
    <source>
        <dbReference type="EMBL" id="RBM04167.1"/>
    </source>
</evidence>
<dbReference type="CDD" id="cd07326">
    <property type="entry name" value="M56_BlaR1_MecR1_like"/>
    <property type="match status" value="1"/>
</dbReference>
<keyword evidence="1" id="KW-0472">Membrane</keyword>
<name>A0A365YP77_9MICC</name>
<reference evidence="3 4" key="1">
    <citation type="submission" date="2018-01" db="EMBL/GenBank/DDBJ databases">
        <title>Glutamicibacter soli strain NHPC-3 Whole genome sequence and assembly.</title>
        <authorList>
            <person name="Choudhury P."/>
            <person name="Gupta D."/>
            <person name="Sengupta K."/>
            <person name="Jawed A."/>
            <person name="Sultana N."/>
            <person name="Saha P."/>
        </authorList>
    </citation>
    <scope>NUCLEOTIDE SEQUENCE [LARGE SCALE GENOMIC DNA]</scope>
    <source>
        <strain evidence="3 4">NHPC-3</strain>
    </source>
</reference>
<keyword evidence="1" id="KW-1133">Transmembrane helix</keyword>
<feature type="transmembrane region" description="Helical" evidence="1">
    <location>
        <begin position="297"/>
        <end position="319"/>
    </location>
</feature>
<dbReference type="InterPro" id="IPR052173">
    <property type="entry name" value="Beta-lactam_resp_regulator"/>
</dbReference>
<organism evidence="3 4">
    <name type="scientific">Glutamicibacter soli</name>
    <dbReference type="NCBI Taxonomy" id="453836"/>
    <lineage>
        <taxon>Bacteria</taxon>
        <taxon>Bacillati</taxon>
        <taxon>Actinomycetota</taxon>
        <taxon>Actinomycetes</taxon>
        <taxon>Micrococcales</taxon>
        <taxon>Micrococcaceae</taxon>
        <taxon>Glutamicibacter</taxon>
    </lineage>
</organism>
<accession>A0A365YP77</accession>
<dbReference type="Pfam" id="PF05569">
    <property type="entry name" value="Peptidase_M56"/>
    <property type="match status" value="1"/>
</dbReference>
<feature type="transmembrane region" description="Helical" evidence="1">
    <location>
        <begin position="92"/>
        <end position="114"/>
    </location>
</feature>
<dbReference type="PANTHER" id="PTHR34978:SF3">
    <property type="entry name" value="SLR0241 PROTEIN"/>
    <property type="match status" value="1"/>
</dbReference>
<evidence type="ECO:0000313" key="4">
    <source>
        <dbReference type="Proteomes" id="UP000252167"/>
    </source>
</evidence>
<protein>
    <submittedName>
        <fullName evidence="3">Peptidase M48</fullName>
    </submittedName>
</protein>
<dbReference type="PANTHER" id="PTHR34978">
    <property type="entry name" value="POSSIBLE SENSOR-TRANSDUCER PROTEIN BLAR"/>
    <property type="match status" value="1"/>
</dbReference>
<dbReference type="EMBL" id="POAF01000001">
    <property type="protein sequence ID" value="RBM04167.1"/>
    <property type="molecule type" value="Genomic_DNA"/>
</dbReference>
<feature type="transmembrane region" description="Helical" evidence="1">
    <location>
        <begin position="40"/>
        <end position="60"/>
    </location>
</feature>
<proteinExistence type="predicted"/>
<feature type="domain" description="Peptidase M56" evidence="2">
    <location>
        <begin position="94"/>
        <end position="237"/>
    </location>
</feature>
<dbReference type="RefSeq" id="WP_113606446.1">
    <property type="nucleotide sequence ID" value="NZ_CM125969.1"/>
</dbReference>
<comment type="caution">
    <text evidence="3">The sequence shown here is derived from an EMBL/GenBank/DDBJ whole genome shotgun (WGS) entry which is preliminary data.</text>
</comment>
<evidence type="ECO:0000256" key="1">
    <source>
        <dbReference type="SAM" id="Phobius"/>
    </source>
</evidence>
<dbReference type="AlphaFoldDB" id="A0A365YP77"/>
<gene>
    <name evidence="3" type="ORF">C1H84_02460</name>
</gene>
<keyword evidence="4" id="KW-1185">Reference proteome</keyword>
<dbReference type="InterPro" id="IPR008756">
    <property type="entry name" value="Peptidase_M56"/>
</dbReference>
<evidence type="ECO:0000259" key="2">
    <source>
        <dbReference type="Pfam" id="PF05569"/>
    </source>
</evidence>
<dbReference type="Proteomes" id="UP000252167">
    <property type="component" value="Unassembled WGS sequence"/>
</dbReference>
<dbReference type="Gene3D" id="3.30.2010.10">
    <property type="entry name" value="Metalloproteases ('zincins'), catalytic domain"/>
    <property type="match status" value="1"/>
</dbReference>
<sequence length="321" mass="34392">MLLTSYFLAALAIALAWPTPLALSKAKWTSRAPVQAVLLWQAIALGGGLSMIGSMLVWGLAPLGNDLISALIAGWGLITGEPGVAYPGVVHLFALSTALLFGFHLVLTLARAAWRTTRQRAKHRQLLRLLSNPSETRPNTLVLDHDMPVAYCVPGIAQSVTVLSRGLLTKLSPEEQAAVIAHESSHLDQRHDLLILAFTAWNEALPWLPTSRLSLDAVRQLIEMLADDKALEQVRRQTLLKAIVTVAAAAAPEAPGSAAAGSSNAQQVGMPGGEVSSRRLQRLLTPEEPLAKPQRGLVLACTVLLMVCPTVLLIAPRLLAW</sequence>